<gene>
    <name evidence="1" type="ORF">DSO57_1007481</name>
</gene>
<dbReference type="EMBL" id="QTSX02002862">
    <property type="protein sequence ID" value="KAJ9074329.1"/>
    <property type="molecule type" value="Genomic_DNA"/>
</dbReference>
<name>A0ACC2TI32_9FUNG</name>
<protein>
    <submittedName>
        <fullName evidence="1">Uncharacterized protein</fullName>
    </submittedName>
</protein>
<comment type="caution">
    <text evidence="1">The sequence shown here is derived from an EMBL/GenBank/DDBJ whole genome shotgun (WGS) entry which is preliminary data.</text>
</comment>
<organism evidence="1 2">
    <name type="scientific">Entomophthora muscae</name>
    <dbReference type="NCBI Taxonomy" id="34485"/>
    <lineage>
        <taxon>Eukaryota</taxon>
        <taxon>Fungi</taxon>
        <taxon>Fungi incertae sedis</taxon>
        <taxon>Zoopagomycota</taxon>
        <taxon>Entomophthoromycotina</taxon>
        <taxon>Entomophthoromycetes</taxon>
        <taxon>Entomophthorales</taxon>
        <taxon>Entomophthoraceae</taxon>
        <taxon>Entomophthora</taxon>
    </lineage>
</organism>
<accession>A0ACC2TI32</accession>
<evidence type="ECO:0000313" key="2">
    <source>
        <dbReference type="Proteomes" id="UP001165960"/>
    </source>
</evidence>
<sequence length="89" mass="9626">MIQSIFATILLACSGIVSGANQPSRFTRAESTPSSGQQNQKPSLNERILEAGANHRKRLHDSFDTKAAMDKAFPKSGAKDPNNRAKNKA</sequence>
<reference evidence="1" key="1">
    <citation type="submission" date="2022-04" db="EMBL/GenBank/DDBJ databases">
        <title>Genome of the entomopathogenic fungus Entomophthora muscae.</title>
        <authorList>
            <person name="Elya C."/>
            <person name="Lovett B.R."/>
            <person name="Lee E."/>
            <person name="Macias A.M."/>
            <person name="Hajek A.E."/>
            <person name="De Bivort B.L."/>
            <person name="Kasson M.T."/>
            <person name="De Fine Licht H.H."/>
            <person name="Stajich J.E."/>
        </authorList>
    </citation>
    <scope>NUCLEOTIDE SEQUENCE</scope>
    <source>
        <strain evidence="1">Berkeley</strain>
    </source>
</reference>
<dbReference type="Proteomes" id="UP001165960">
    <property type="component" value="Unassembled WGS sequence"/>
</dbReference>
<evidence type="ECO:0000313" key="1">
    <source>
        <dbReference type="EMBL" id="KAJ9074329.1"/>
    </source>
</evidence>
<proteinExistence type="predicted"/>
<keyword evidence="2" id="KW-1185">Reference proteome</keyword>